<evidence type="ECO:0000256" key="1">
    <source>
        <dbReference type="ARBA" id="ARBA00022603"/>
    </source>
</evidence>
<keyword evidence="6" id="KW-1185">Reference proteome</keyword>
<keyword evidence="2" id="KW-0808">Transferase</keyword>
<evidence type="ECO:0000256" key="3">
    <source>
        <dbReference type="SAM" id="MobiDB-lite"/>
    </source>
</evidence>
<dbReference type="SUPFAM" id="SSF53335">
    <property type="entry name" value="S-adenosyl-L-methionine-dependent methyltransferases"/>
    <property type="match status" value="1"/>
</dbReference>
<comment type="caution">
    <text evidence="5">The sequence shown here is derived from an EMBL/GenBank/DDBJ whole genome shotgun (WGS) entry which is preliminary data.</text>
</comment>
<dbReference type="RefSeq" id="WP_284310526.1">
    <property type="nucleotide sequence ID" value="NZ_BSPC01000005.1"/>
</dbReference>
<evidence type="ECO:0000256" key="2">
    <source>
        <dbReference type="ARBA" id="ARBA00022679"/>
    </source>
</evidence>
<dbReference type="GO" id="GO:0008168">
    <property type="term" value="F:methyltransferase activity"/>
    <property type="evidence" value="ECO:0007669"/>
    <property type="project" value="UniProtKB-KW"/>
</dbReference>
<dbReference type="CDD" id="cd02440">
    <property type="entry name" value="AdoMet_MTases"/>
    <property type="match status" value="1"/>
</dbReference>
<feature type="domain" description="Methyltransferase type 11" evidence="4">
    <location>
        <begin position="71"/>
        <end position="121"/>
    </location>
</feature>
<dbReference type="GO" id="GO:0032259">
    <property type="term" value="P:methylation"/>
    <property type="evidence" value="ECO:0007669"/>
    <property type="project" value="UniProtKB-KW"/>
</dbReference>
<protein>
    <submittedName>
        <fullName evidence="5">Methyltransferase</fullName>
    </submittedName>
</protein>
<reference evidence="6" key="1">
    <citation type="journal article" date="2019" name="Int. J. Syst. Evol. Microbiol.">
        <title>The Global Catalogue of Microorganisms (GCM) 10K type strain sequencing project: providing services to taxonomists for standard genome sequencing and annotation.</title>
        <authorList>
            <consortium name="The Broad Institute Genomics Platform"/>
            <consortium name="The Broad Institute Genome Sequencing Center for Infectious Disease"/>
            <person name="Wu L."/>
            <person name="Ma J."/>
        </authorList>
    </citation>
    <scope>NUCLEOTIDE SEQUENCE [LARGE SCALE GENOMIC DNA]</scope>
    <source>
        <strain evidence="6">NBRC 101365</strain>
    </source>
</reference>
<name>A0ABQ6CHI0_9HYPH</name>
<gene>
    <name evidence="5" type="ORF">GCM10007874_07360</name>
</gene>
<dbReference type="Pfam" id="PF08241">
    <property type="entry name" value="Methyltransf_11"/>
    <property type="match status" value="1"/>
</dbReference>
<keyword evidence="1 5" id="KW-0489">Methyltransferase</keyword>
<dbReference type="InterPro" id="IPR013216">
    <property type="entry name" value="Methyltransf_11"/>
</dbReference>
<dbReference type="Gene3D" id="3.40.50.150">
    <property type="entry name" value="Vaccinia Virus protein VP39"/>
    <property type="match status" value="1"/>
</dbReference>
<evidence type="ECO:0000259" key="4">
    <source>
        <dbReference type="Pfam" id="PF08241"/>
    </source>
</evidence>
<dbReference type="Proteomes" id="UP001156882">
    <property type="component" value="Unassembled WGS sequence"/>
</dbReference>
<dbReference type="PANTHER" id="PTHR13090:SF1">
    <property type="entry name" value="ARGININE-HYDROXYLASE NDUFAF5, MITOCHONDRIAL"/>
    <property type="match status" value="1"/>
</dbReference>
<dbReference type="PANTHER" id="PTHR13090">
    <property type="entry name" value="ARGININE-HYDROXYLASE NDUFAF5, MITOCHONDRIAL"/>
    <property type="match status" value="1"/>
</dbReference>
<evidence type="ECO:0000313" key="6">
    <source>
        <dbReference type="Proteomes" id="UP001156882"/>
    </source>
</evidence>
<dbReference type="InterPro" id="IPR029063">
    <property type="entry name" value="SAM-dependent_MTases_sf"/>
</dbReference>
<evidence type="ECO:0000313" key="5">
    <source>
        <dbReference type="EMBL" id="GLS17721.1"/>
    </source>
</evidence>
<proteinExistence type="predicted"/>
<sequence>MTTPLLFDPAALALHRRRAAAHPADFLLRHAAEDMADRLAAVLRRFEAAAEIGPLSPLLGKTLRPALAGSWQRADIANEVLPLAPGSIDLALSALSLQFVNDLPGMLSQIRRALKPDGLLMAVLVGGSSLSELREAFSQAELEVEGGVSPRVAPFADVRDMGGLLQRAGFALPVVDSDTLTVRYDNAFALMADLRAMGATNIMTQRRKSFTRRSTLLRMAEIYRERFSDPDGRIRATFELIWISGWVPHESQQKPLQPGSAKTRLADALGVKEHREED</sequence>
<accession>A0ABQ6CHI0</accession>
<dbReference type="InterPro" id="IPR050602">
    <property type="entry name" value="Malonyl-ACP_OMT"/>
</dbReference>
<feature type="region of interest" description="Disordered" evidence="3">
    <location>
        <begin position="251"/>
        <end position="278"/>
    </location>
</feature>
<organism evidence="5 6">
    <name type="scientific">Labrys miyagiensis</name>
    <dbReference type="NCBI Taxonomy" id="346912"/>
    <lineage>
        <taxon>Bacteria</taxon>
        <taxon>Pseudomonadati</taxon>
        <taxon>Pseudomonadota</taxon>
        <taxon>Alphaproteobacteria</taxon>
        <taxon>Hyphomicrobiales</taxon>
        <taxon>Xanthobacteraceae</taxon>
        <taxon>Labrys</taxon>
    </lineage>
</organism>
<dbReference type="EMBL" id="BSPC01000005">
    <property type="protein sequence ID" value="GLS17721.1"/>
    <property type="molecule type" value="Genomic_DNA"/>
</dbReference>